<evidence type="ECO:0000256" key="1">
    <source>
        <dbReference type="ARBA" id="ARBA00005896"/>
    </source>
</evidence>
<comment type="caution">
    <text evidence="8">The sequence shown here is derived from an EMBL/GenBank/DDBJ whole genome shotgun (WGS) entry which is preliminary data.</text>
</comment>
<keyword evidence="5" id="KW-0408">Iron</keyword>
<dbReference type="Proteomes" id="UP001529369">
    <property type="component" value="Unassembled WGS sequence"/>
</dbReference>
<gene>
    <name evidence="8" type="ORF">QWZ14_20770</name>
</gene>
<dbReference type="InterPro" id="IPR051178">
    <property type="entry name" value="TfdA_dioxygenase"/>
</dbReference>
<keyword evidence="3 8" id="KW-0223">Dioxygenase</keyword>
<evidence type="ECO:0000256" key="2">
    <source>
        <dbReference type="ARBA" id="ARBA00022723"/>
    </source>
</evidence>
<evidence type="ECO:0000259" key="7">
    <source>
        <dbReference type="Pfam" id="PF02668"/>
    </source>
</evidence>
<feature type="compositionally biased region" description="Low complexity" evidence="6">
    <location>
        <begin position="16"/>
        <end position="30"/>
    </location>
</feature>
<dbReference type="PANTHER" id="PTHR43779">
    <property type="entry name" value="DIOXYGENASE RV0097-RELATED"/>
    <property type="match status" value="1"/>
</dbReference>
<organism evidence="8 9">
    <name type="scientific">Paeniroseomonas aquatica</name>
    <dbReference type="NCBI Taxonomy" id="373043"/>
    <lineage>
        <taxon>Bacteria</taxon>
        <taxon>Pseudomonadati</taxon>
        <taxon>Pseudomonadota</taxon>
        <taxon>Alphaproteobacteria</taxon>
        <taxon>Acetobacterales</taxon>
        <taxon>Acetobacteraceae</taxon>
        <taxon>Paeniroseomonas</taxon>
    </lineage>
</organism>
<proteinExistence type="inferred from homology"/>
<evidence type="ECO:0000256" key="6">
    <source>
        <dbReference type="SAM" id="MobiDB-lite"/>
    </source>
</evidence>
<evidence type="ECO:0000313" key="8">
    <source>
        <dbReference type="EMBL" id="MDN3566817.1"/>
    </source>
</evidence>
<dbReference type="RefSeq" id="WP_290318772.1">
    <property type="nucleotide sequence ID" value="NZ_JAUFPN010000182.1"/>
</dbReference>
<dbReference type="Pfam" id="PF02668">
    <property type="entry name" value="TauD"/>
    <property type="match status" value="1"/>
</dbReference>
<accession>A0ABT8AAL1</accession>
<evidence type="ECO:0000256" key="3">
    <source>
        <dbReference type="ARBA" id="ARBA00022964"/>
    </source>
</evidence>
<feature type="domain" description="TauD/TfdA-like" evidence="7">
    <location>
        <begin position="91"/>
        <end position="363"/>
    </location>
</feature>
<evidence type="ECO:0000256" key="4">
    <source>
        <dbReference type="ARBA" id="ARBA00023002"/>
    </source>
</evidence>
<protein>
    <submittedName>
        <fullName evidence="8">TauD/TfdA family dioxygenase</fullName>
        <ecNumber evidence="8">1.14.11.-</ecNumber>
    </submittedName>
</protein>
<reference evidence="9" key="1">
    <citation type="journal article" date="2019" name="Int. J. Syst. Evol. Microbiol.">
        <title>The Global Catalogue of Microorganisms (GCM) 10K type strain sequencing project: providing services to taxonomists for standard genome sequencing and annotation.</title>
        <authorList>
            <consortium name="The Broad Institute Genomics Platform"/>
            <consortium name="The Broad Institute Genome Sequencing Center for Infectious Disease"/>
            <person name="Wu L."/>
            <person name="Ma J."/>
        </authorList>
    </citation>
    <scope>NUCLEOTIDE SEQUENCE [LARGE SCALE GENOMIC DNA]</scope>
    <source>
        <strain evidence="9">CECT 7131</strain>
    </source>
</reference>
<keyword evidence="9" id="KW-1185">Reference proteome</keyword>
<evidence type="ECO:0000256" key="5">
    <source>
        <dbReference type="ARBA" id="ARBA00023004"/>
    </source>
</evidence>
<keyword evidence="2" id="KW-0479">Metal-binding</keyword>
<dbReference type="EMBL" id="JAUFPN010000182">
    <property type="protein sequence ID" value="MDN3566817.1"/>
    <property type="molecule type" value="Genomic_DNA"/>
</dbReference>
<dbReference type="Gene3D" id="3.60.130.10">
    <property type="entry name" value="Clavaminate synthase-like"/>
    <property type="match status" value="1"/>
</dbReference>
<dbReference type="SUPFAM" id="SSF51197">
    <property type="entry name" value="Clavaminate synthase-like"/>
    <property type="match status" value="1"/>
</dbReference>
<comment type="similarity">
    <text evidence="1">Belongs to the TfdA dioxygenase family.</text>
</comment>
<keyword evidence="4 8" id="KW-0560">Oxidoreductase</keyword>
<feature type="region of interest" description="Disordered" evidence="6">
    <location>
        <begin position="1"/>
        <end position="52"/>
    </location>
</feature>
<dbReference type="PANTHER" id="PTHR43779:SF3">
    <property type="entry name" value="(3R)-3-[(CARBOXYMETHYL)AMINO]FATTY ACID OXYGENASE_DECARBOXYLASE"/>
    <property type="match status" value="1"/>
</dbReference>
<dbReference type="InterPro" id="IPR042098">
    <property type="entry name" value="TauD-like_sf"/>
</dbReference>
<sequence>MSANSSPSRRKPRRPAPWSRRGRGSIPSRIDPAANGSIGSPLPAETSAHEQQLRVPVSLPGASFGGIVRHAGDAAGFVAAAEAAPATLPRLLAEAHGLLLVPGMGAMAGDAGLLLRLSRIFGPEVENYRETGMAANMVHPEVPEIFVVSNTPPALRQPPALPDPPLTAEGRLPVQFPHRRGWHTDQSYRRPPPDVSLFLGVLPAPQGQGQTLFADGTAAYDALPPAMQARIEGLDGLHVSSGHGRKRDAVLAGEVPKVLAPHQAPQRQPLVRLHPVTGRRALYLCEYGQMDWLEGPIAGLEPGPHGAGGALLTELMAHLTQPRFVYVHEWTEGDLVIWDNRCTIHAATWFDADRVRRIMWRTTVSGNPGPAYAGEAKSWIAA</sequence>
<dbReference type="GO" id="GO:0051213">
    <property type="term" value="F:dioxygenase activity"/>
    <property type="evidence" value="ECO:0007669"/>
    <property type="project" value="UniProtKB-KW"/>
</dbReference>
<dbReference type="EC" id="1.14.11.-" evidence="8"/>
<dbReference type="InterPro" id="IPR003819">
    <property type="entry name" value="TauD/TfdA-like"/>
</dbReference>
<name>A0ABT8AAL1_9PROT</name>
<evidence type="ECO:0000313" key="9">
    <source>
        <dbReference type="Proteomes" id="UP001529369"/>
    </source>
</evidence>